<dbReference type="GO" id="GO:0005384">
    <property type="term" value="F:manganese ion transmembrane transporter activity"/>
    <property type="evidence" value="ECO:0007669"/>
    <property type="project" value="InterPro"/>
</dbReference>
<reference evidence="7" key="1">
    <citation type="submission" date="2022-01" db="EMBL/GenBank/DDBJ databases">
        <title>Collection of gut derived symbiotic bacterial strains cultured from healthy donors.</title>
        <authorList>
            <person name="Lin H."/>
            <person name="Kohout C."/>
            <person name="Waligurski E."/>
            <person name="Pamer E.G."/>
        </authorList>
    </citation>
    <scope>NUCLEOTIDE SEQUENCE</scope>
    <source>
        <strain evidence="7">DFI.7.46</strain>
    </source>
</reference>
<dbReference type="SUPFAM" id="SSF47240">
    <property type="entry name" value="Ferritin-like"/>
    <property type="match status" value="1"/>
</dbReference>
<comment type="subcellular location">
    <subcellularLocation>
        <location evidence="1">Endomembrane system</location>
        <topology evidence="1">Multi-pass membrane protein</topology>
    </subcellularLocation>
</comment>
<evidence type="ECO:0000313" key="8">
    <source>
        <dbReference type="Proteomes" id="UP001200537"/>
    </source>
</evidence>
<dbReference type="InterPro" id="IPR008217">
    <property type="entry name" value="Ccc1_fam"/>
</dbReference>
<dbReference type="CDD" id="cd01044">
    <property type="entry name" value="Ferritin_CCC1_N"/>
    <property type="match status" value="1"/>
</dbReference>
<evidence type="ECO:0000256" key="4">
    <source>
        <dbReference type="ARBA" id="ARBA00023136"/>
    </source>
</evidence>
<evidence type="ECO:0000256" key="6">
    <source>
        <dbReference type="SAM" id="Phobius"/>
    </source>
</evidence>
<gene>
    <name evidence="7" type="ORF">L0M99_01140</name>
</gene>
<sequence>MTDSVVNSADTDSGKVSAVSKKQLRRWRKYLAEERLEADTYRYLARRRSGDEREVLQELSIAEERHEQYWLNLLGEDALPTPRASMRSRLLNFFTRIFGTIFMLAMMQRAEQRHDYEADLDVPKEMVADEKIHSEVVRGLAARQRATISGSFRAAVFGVNDGLVSTCALILGIFGTGVSKTTIIATGLAGLLSGALSMGAGEYVSVHSQTELLASSSPDPESEHAIDKLNMNENELALVFRARGDDAETADRKAAAAFSKIRKGGHAYLESNSQEYEEIGTGMKAAISSFTFFAIGAFIPLFPFLLPISPLQGAVVAVILVGLALVIVGGIVGLLSGVNPAPKALRQLLIGYGAAGATYLLGLGIGTQL</sequence>
<feature type="transmembrane region" description="Helical" evidence="6">
    <location>
        <begin position="314"/>
        <end position="336"/>
    </location>
</feature>
<evidence type="ECO:0000256" key="5">
    <source>
        <dbReference type="SAM" id="MobiDB-lite"/>
    </source>
</evidence>
<name>A0AAJ1BAK9_9ACTO</name>
<keyword evidence="2 6" id="KW-0812">Transmembrane</keyword>
<evidence type="ECO:0000256" key="2">
    <source>
        <dbReference type="ARBA" id="ARBA00022692"/>
    </source>
</evidence>
<comment type="caution">
    <text evidence="7">The sequence shown here is derived from an EMBL/GenBank/DDBJ whole genome shotgun (WGS) entry which is preliminary data.</text>
</comment>
<protein>
    <submittedName>
        <fullName evidence="7">VIT1/CCC1 transporter family protein</fullName>
    </submittedName>
</protein>
<keyword evidence="4 6" id="KW-0472">Membrane</keyword>
<dbReference type="InterPro" id="IPR009078">
    <property type="entry name" value="Ferritin-like_SF"/>
</dbReference>
<dbReference type="Proteomes" id="UP001200537">
    <property type="component" value="Unassembled WGS sequence"/>
</dbReference>
<keyword evidence="3 6" id="KW-1133">Transmembrane helix</keyword>
<dbReference type="InterPro" id="IPR039376">
    <property type="entry name" value="Ferritin_CCC1_N"/>
</dbReference>
<accession>A0AAJ1BAK9</accession>
<feature type="compositionally biased region" description="Polar residues" evidence="5">
    <location>
        <begin position="1"/>
        <end position="11"/>
    </location>
</feature>
<dbReference type="GO" id="GO:0030026">
    <property type="term" value="P:intracellular manganese ion homeostasis"/>
    <property type="evidence" value="ECO:0007669"/>
    <property type="project" value="InterPro"/>
</dbReference>
<dbReference type="CDD" id="cd02433">
    <property type="entry name" value="Nodulin-21_like_2"/>
    <property type="match status" value="1"/>
</dbReference>
<evidence type="ECO:0000256" key="3">
    <source>
        <dbReference type="ARBA" id="ARBA00022989"/>
    </source>
</evidence>
<dbReference type="EMBL" id="JAKNHJ010000002">
    <property type="protein sequence ID" value="MCG4617101.1"/>
    <property type="molecule type" value="Genomic_DNA"/>
</dbReference>
<dbReference type="AlphaFoldDB" id="A0AAJ1BAK9"/>
<evidence type="ECO:0000313" key="7">
    <source>
        <dbReference type="EMBL" id="MCG4617101.1"/>
    </source>
</evidence>
<dbReference type="RefSeq" id="WP_038109231.1">
    <property type="nucleotide sequence ID" value="NZ_JAGZVZ010000004.1"/>
</dbReference>
<proteinExistence type="predicted"/>
<evidence type="ECO:0000256" key="1">
    <source>
        <dbReference type="ARBA" id="ARBA00004127"/>
    </source>
</evidence>
<dbReference type="Pfam" id="PF01988">
    <property type="entry name" value="VIT1"/>
    <property type="match status" value="1"/>
</dbReference>
<feature type="transmembrane region" description="Helical" evidence="6">
    <location>
        <begin position="285"/>
        <end position="308"/>
    </location>
</feature>
<dbReference type="GO" id="GO:0012505">
    <property type="term" value="C:endomembrane system"/>
    <property type="evidence" value="ECO:0007669"/>
    <property type="project" value="UniProtKB-SubCell"/>
</dbReference>
<dbReference type="PANTHER" id="PTHR31851">
    <property type="entry name" value="FE(2+)/MN(2+) TRANSPORTER PCL1"/>
    <property type="match status" value="1"/>
</dbReference>
<organism evidence="7 8">
    <name type="scientific">Varibaculum cambriense</name>
    <dbReference type="NCBI Taxonomy" id="184870"/>
    <lineage>
        <taxon>Bacteria</taxon>
        <taxon>Bacillati</taxon>
        <taxon>Actinomycetota</taxon>
        <taxon>Actinomycetes</taxon>
        <taxon>Actinomycetales</taxon>
        <taxon>Actinomycetaceae</taxon>
        <taxon>Varibaculum</taxon>
    </lineage>
</organism>
<feature type="region of interest" description="Disordered" evidence="5">
    <location>
        <begin position="1"/>
        <end position="21"/>
    </location>
</feature>
<feature type="transmembrane region" description="Helical" evidence="6">
    <location>
        <begin position="348"/>
        <end position="366"/>
    </location>
</feature>